<reference evidence="2 3" key="1">
    <citation type="journal article" date="2018" name="Environ. Microbiol.">
        <title>Ecological and genomic features of two widespread freshwater picocyanobacteria.</title>
        <authorList>
            <person name="Cabello-Yeves P.J."/>
            <person name="Picazo A."/>
            <person name="Camacho A."/>
            <person name="Callieri C."/>
            <person name="Rosselli R."/>
            <person name="Roda-Garcia J.J."/>
            <person name="Coutinho F.H."/>
            <person name="Rodriguez-Valera F."/>
        </authorList>
    </citation>
    <scope>NUCLEOTIDE SEQUENCE [LARGE SCALE GENOMIC DNA]</scope>
    <source>
        <strain evidence="2 3">Tous</strain>
    </source>
</reference>
<dbReference type="RefSeq" id="WP_106633048.1">
    <property type="nucleotide sequence ID" value="NZ_PXXO01000019.1"/>
</dbReference>
<dbReference type="EMBL" id="PXXO01000019">
    <property type="protein sequence ID" value="PSJ03625.1"/>
    <property type="molecule type" value="Genomic_DNA"/>
</dbReference>
<feature type="transmembrane region" description="Helical" evidence="1">
    <location>
        <begin position="43"/>
        <end position="65"/>
    </location>
</feature>
<feature type="transmembrane region" description="Helical" evidence="1">
    <location>
        <begin position="12"/>
        <end position="31"/>
    </location>
</feature>
<organism evidence="2 3">
    <name type="scientific">Cyanobium usitatum str. Tous</name>
    <dbReference type="NCBI Taxonomy" id="2116684"/>
    <lineage>
        <taxon>Bacteria</taxon>
        <taxon>Bacillati</taxon>
        <taxon>Cyanobacteriota</taxon>
        <taxon>Cyanophyceae</taxon>
        <taxon>Synechococcales</taxon>
        <taxon>Prochlorococcaceae</taxon>
        <taxon>Cyanobium</taxon>
    </lineage>
</organism>
<dbReference type="Proteomes" id="UP000243002">
    <property type="component" value="Unassembled WGS sequence"/>
</dbReference>
<sequence>MSTNLLGELSAFGLAIGFSPLHIGLLLLLLLGPKPLQRGGLFVAAWLATAALAITLLLTVGHGLLLSMDKGSDHLTGLDLLAAGALLGLGVKELLNKNKEGAGPPGWTRRLDQFCAMPLPLLLAISAGLQVASPDDLFLFAKSASSLLSAGLGRGQELLATGIFSLVSASLLLLPLLALLLAGPERMLPLLERGKQRLFAKGDLLVGLVSVALAVYLGWQGIEGLRLA</sequence>
<dbReference type="AlphaFoldDB" id="A0A2P7MR39"/>
<feature type="transmembrane region" description="Helical" evidence="1">
    <location>
        <begin position="204"/>
        <end position="222"/>
    </location>
</feature>
<dbReference type="InterPro" id="IPR021315">
    <property type="entry name" value="Gap/Sap"/>
</dbReference>
<keyword evidence="1" id="KW-0812">Transmembrane</keyword>
<proteinExistence type="predicted"/>
<dbReference type="OrthoDB" id="555690at2"/>
<comment type="caution">
    <text evidence="2">The sequence shown here is derived from an EMBL/GenBank/DDBJ whole genome shotgun (WGS) entry which is preliminary data.</text>
</comment>
<accession>A0A2P7MR39</accession>
<feature type="transmembrane region" description="Helical" evidence="1">
    <location>
        <begin position="158"/>
        <end position="183"/>
    </location>
</feature>
<dbReference type="Pfam" id="PF11139">
    <property type="entry name" value="SfLAP"/>
    <property type="match status" value="1"/>
</dbReference>
<evidence type="ECO:0000313" key="3">
    <source>
        <dbReference type="Proteomes" id="UP000243002"/>
    </source>
</evidence>
<protein>
    <submittedName>
        <fullName evidence="2">Cytochrome C biosynthesis protein</fullName>
    </submittedName>
</protein>
<evidence type="ECO:0000313" key="2">
    <source>
        <dbReference type="EMBL" id="PSJ03625.1"/>
    </source>
</evidence>
<evidence type="ECO:0000256" key="1">
    <source>
        <dbReference type="SAM" id="Phobius"/>
    </source>
</evidence>
<gene>
    <name evidence="2" type="ORF">C7K55_12435</name>
</gene>
<keyword evidence="1" id="KW-1133">Transmembrane helix</keyword>
<keyword evidence="3" id="KW-1185">Reference proteome</keyword>
<keyword evidence="1" id="KW-0472">Membrane</keyword>
<name>A0A2P7MR39_9CYAN</name>